<accession>A0A2M8LXW3</accession>
<dbReference type="PROSITE" id="PS00108">
    <property type="entry name" value="PROTEIN_KINASE_ST"/>
    <property type="match status" value="1"/>
</dbReference>
<keyword evidence="2" id="KW-0547">Nucleotide-binding</keyword>
<dbReference type="GO" id="GO:0005524">
    <property type="term" value="F:ATP binding"/>
    <property type="evidence" value="ECO:0007669"/>
    <property type="project" value="UniProtKB-KW"/>
</dbReference>
<dbReference type="GO" id="GO:0004674">
    <property type="term" value="F:protein serine/threonine kinase activity"/>
    <property type="evidence" value="ECO:0007669"/>
    <property type="project" value="TreeGrafter"/>
</dbReference>
<dbReference type="InterPro" id="IPR011009">
    <property type="entry name" value="Kinase-like_dom_sf"/>
</dbReference>
<dbReference type="InterPro" id="IPR008271">
    <property type="entry name" value="Ser/Thr_kinase_AS"/>
</dbReference>
<dbReference type="InterPro" id="IPR000719">
    <property type="entry name" value="Prot_kinase_dom"/>
</dbReference>
<evidence type="ECO:0000313" key="8">
    <source>
        <dbReference type="EMBL" id="PJE96764.1"/>
    </source>
</evidence>
<dbReference type="SMART" id="SM00220">
    <property type="entry name" value="S_TKc"/>
    <property type="match status" value="1"/>
</dbReference>
<sequence length="540" mass="56907">MGTVYAATGPGGRRVAIKVIHAQHAADPEFRARFHREVEVLRRVGGPCLVPLLDAAPAADVPWLATDYVSGPTLQQHLATRGALTGIQLHLFAAGTASALAAIHAAGVVHRDLKPTNVMLTPQGPRVLDFGIAHIADGTMITRTGTMSGTPGWISPEQYRDGAVGSPGDVFVWGALVAYAATGRLPFGSGAPDAVAFRVMREQPNLEGLPEELRGVIEPCLAKEPEERPAAITLAEKTADLLSQQVTQVLDSGPEQSTLVQDVMSEQWRMPTVADDPAWTTTEPQDLRRYIVWLAATAAVLAAAIGMWAVTTPGKGGATTDSSSSRTSSSSDGTPTQRNSSSATPTTSQMPTARAVTTPSSAPSPSPTLNRTQVSTITPWALGGYPADDITVTGETIGSCWSSSESTMRLDAWRCIAEEEILDPCFAPDVGPEHEALLCMGASPTRMVRLTLTEPLPGNNFHIPGGPQISPIIIVLSDGNACRVMTGATTVVAEERMNYACEEGGHLYGEPDKTGAVWTISYRAEGAGISISTPIASVYQ</sequence>
<evidence type="ECO:0000313" key="9">
    <source>
        <dbReference type="Proteomes" id="UP000230407"/>
    </source>
</evidence>
<feature type="transmembrane region" description="Helical" evidence="6">
    <location>
        <begin position="290"/>
        <end position="310"/>
    </location>
</feature>
<reference evidence="8 9" key="1">
    <citation type="submission" date="2017-11" db="EMBL/GenBank/DDBJ databases">
        <title>Streptomyces carmine sp. nov., a novel actinomycete isolated from Sophora alopecuroides in Xinjiang, China.</title>
        <authorList>
            <person name="Wang Y."/>
            <person name="Luo X."/>
            <person name="Wan C."/>
            <person name="Zhang L."/>
        </authorList>
    </citation>
    <scope>NUCLEOTIDE SEQUENCE [LARGE SCALE GENOMIC DNA]</scope>
    <source>
        <strain evidence="8 9">TRM SA0054</strain>
    </source>
</reference>
<keyword evidence="6" id="KW-1133">Transmembrane helix</keyword>
<comment type="caution">
    <text evidence="8">The sequence shown here is derived from an EMBL/GenBank/DDBJ whole genome shotgun (WGS) entry which is preliminary data.</text>
</comment>
<evidence type="ECO:0000256" key="2">
    <source>
        <dbReference type="ARBA" id="ARBA00022741"/>
    </source>
</evidence>
<dbReference type="PANTHER" id="PTHR43289:SF34">
    <property type="entry name" value="SERINE_THREONINE-PROTEIN KINASE YBDM-RELATED"/>
    <property type="match status" value="1"/>
</dbReference>
<dbReference type="Gene3D" id="1.10.510.10">
    <property type="entry name" value="Transferase(Phosphotransferase) domain 1"/>
    <property type="match status" value="1"/>
</dbReference>
<feature type="compositionally biased region" description="Low complexity" evidence="5">
    <location>
        <begin position="351"/>
        <end position="363"/>
    </location>
</feature>
<keyword evidence="9" id="KW-1185">Reference proteome</keyword>
<evidence type="ECO:0000256" key="1">
    <source>
        <dbReference type="ARBA" id="ARBA00022679"/>
    </source>
</evidence>
<dbReference type="PANTHER" id="PTHR43289">
    <property type="entry name" value="MITOGEN-ACTIVATED PROTEIN KINASE KINASE KINASE 20-RELATED"/>
    <property type="match status" value="1"/>
</dbReference>
<name>A0A2M8LXW3_9ACTN</name>
<dbReference type="CDD" id="cd14014">
    <property type="entry name" value="STKc_PknB_like"/>
    <property type="match status" value="1"/>
</dbReference>
<feature type="compositionally biased region" description="Low complexity" evidence="5">
    <location>
        <begin position="319"/>
        <end position="336"/>
    </location>
</feature>
<protein>
    <recommendedName>
        <fullName evidence="7">Protein kinase domain-containing protein</fullName>
    </recommendedName>
</protein>
<feature type="region of interest" description="Disordered" evidence="5">
    <location>
        <begin position="314"/>
        <end position="371"/>
    </location>
</feature>
<evidence type="ECO:0000256" key="4">
    <source>
        <dbReference type="ARBA" id="ARBA00022840"/>
    </source>
</evidence>
<gene>
    <name evidence="8" type="ORF">CUT44_16650</name>
</gene>
<evidence type="ECO:0000256" key="5">
    <source>
        <dbReference type="SAM" id="MobiDB-lite"/>
    </source>
</evidence>
<keyword evidence="6" id="KW-0812">Transmembrane</keyword>
<keyword evidence="4" id="KW-0067">ATP-binding</keyword>
<proteinExistence type="predicted"/>
<dbReference type="Pfam" id="PF00069">
    <property type="entry name" value="Pkinase"/>
    <property type="match status" value="1"/>
</dbReference>
<dbReference type="PROSITE" id="PS50011">
    <property type="entry name" value="PROTEIN_KINASE_DOM"/>
    <property type="match status" value="1"/>
</dbReference>
<dbReference type="EMBL" id="PGGW01000057">
    <property type="protein sequence ID" value="PJE96764.1"/>
    <property type="molecule type" value="Genomic_DNA"/>
</dbReference>
<dbReference type="Gene3D" id="3.30.200.20">
    <property type="entry name" value="Phosphorylase Kinase, domain 1"/>
    <property type="match status" value="1"/>
</dbReference>
<evidence type="ECO:0000259" key="7">
    <source>
        <dbReference type="PROSITE" id="PS50011"/>
    </source>
</evidence>
<dbReference type="SUPFAM" id="SSF56112">
    <property type="entry name" value="Protein kinase-like (PK-like)"/>
    <property type="match status" value="1"/>
</dbReference>
<feature type="compositionally biased region" description="Polar residues" evidence="5">
    <location>
        <begin position="337"/>
        <end position="350"/>
    </location>
</feature>
<keyword evidence="3" id="KW-0418">Kinase</keyword>
<dbReference type="Proteomes" id="UP000230407">
    <property type="component" value="Unassembled WGS sequence"/>
</dbReference>
<keyword evidence="6" id="KW-0472">Membrane</keyword>
<dbReference type="AlphaFoldDB" id="A0A2M8LXW3"/>
<organism evidence="8 9">
    <name type="scientific">Streptomyces carminius</name>
    <dbReference type="NCBI Taxonomy" id="2665496"/>
    <lineage>
        <taxon>Bacteria</taxon>
        <taxon>Bacillati</taxon>
        <taxon>Actinomycetota</taxon>
        <taxon>Actinomycetes</taxon>
        <taxon>Kitasatosporales</taxon>
        <taxon>Streptomycetaceae</taxon>
        <taxon>Streptomyces</taxon>
    </lineage>
</organism>
<evidence type="ECO:0000256" key="3">
    <source>
        <dbReference type="ARBA" id="ARBA00022777"/>
    </source>
</evidence>
<keyword evidence="1" id="KW-0808">Transferase</keyword>
<evidence type="ECO:0000256" key="6">
    <source>
        <dbReference type="SAM" id="Phobius"/>
    </source>
</evidence>
<feature type="domain" description="Protein kinase" evidence="7">
    <location>
        <begin position="1"/>
        <end position="242"/>
    </location>
</feature>